<feature type="region of interest" description="Disordered" evidence="6">
    <location>
        <begin position="61"/>
        <end position="85"/>
    </location>
</feature>
<dbReference type="PANTHER" id="PTHR14409">
    <property type="entry name" value="MANNOSIDASE, BETA A, LYSOSOMAL-LIKE, MANBAL PROTEIN"/>
    <property type="match status" value="1"/>
</dbReference>
<protein>
    <submittedName>
        <fullName evidence="8">Uncharacterized protein</fullName>
    </submittedName>
</protein>
<comment type="similarity">
    <text evidence="2">Belongs to the UPF0239 family.</text>
</comment>
<sequence length="85" mass="9779">MTLGATVASQQHHYREAKMWDLILHYGLFLGGIFQLICILAIVVVPINKRVDDQDDFHAKEETARKSHLASNSSHPKLRERKKKK</sequence>
<keyword evidence="9" id="KW-1185">Reference proteome</keyword>
<feature type="transmembrane region" description="Helical" evidence="7">
    <location>
        <begin position="23"/>
        <end position="45"/>
    </location>
</feature>
<organism evidence="8 9">
    <name type="scientific">Pocillopora damicornis</name>
    <name type="common">Cauliflower coral</name>
    <name type="synonym">Millepora damicornis</name>
    <dbReference type="NCBI Taxonomy" id="46731"/>
    <lineage>
        <taxon>Eukaryota</taxon>
        <taxon>Metazoa</taxon>
        <taxon>Cnidaria</taxon>
        <taxon>Anthozoa</taxon>
        <taxon>Hexacorallia</taxon>
        <taxon>Scleractinia</taxon>
        <taxon>Astrocoeniina</taxon>
        <taxon>Pocilloporidae</taxon>
        <taxon>Pocillopora</taxon>
    </lineage>
</organism>
<comment type="caution">
    <text evidence="8">The sequence shown here is derived from an EMBL/GenBank/DDBJ whole genome shotgun (WGS) entry which is preliminary data.</text>
</comment>
<keyword evidence="3 7" id="KW-0812">Transmembrane</keyword>
<dbReference type="InterPro" id="IPR009621">
    <property type="entry name" value="UPF0239"/>
</dbReference>
<dbReference type="Pfam" id="PF06783">
    <property type="entry name" value="UPF0239"/>
    <property type="match status" value="1"/>
</dbReference>
<accession>A0A3M6UK41</accession>
<evidence type="ECO:0000256" key="2">
    <source>
        <dbReference type="ARBA" id="ARBA00006839"/>
    </source>
</evidence>
<evidence type="ECO:0000256" key="6">
    <source>
        <dbReference type="SAM" id="MobiDB-lite"/>
    </source>
</evidence>
<feature type="compositionally biased region" description="Basic residues" evidence="6">
    <location>
        <begin position="76"/>
        <end position="85"/>
    </location>
</feature>
<gene>
    <name evidence="8" type="ORF">pdam_00022958</name>
</gene>
<dbReference type="AlphaFoldDB" id="A0A3M6UK41"/>
<evidence type="ECO:0000256" key="1">
    <source>
        <dbReference type="ARBA" id="ARBA00004167"/>
    </source>
</evidence>
<evidence type="ECO:0000313" key="9">
    <source>
        <dbReference type="Proteomes" id="UP000275408"/>
    </source>
</evidence>
<proteinExistence type="inferred from homology"/>
<comment type="subcellular location">
    <subcellularLocation>
        <location evidence="1">Membrane</location>
        <topology evidence="1">Single-pass membrane protein</topology>
    </subcellularLocation>
</comment>
<dbReference type="EMBL" id="RCHS01001382">
    <property type="protein sequence ID" value="RMX53894.1"/>
    <property type="molecule type" value="Genomic_DNA"/>
</dbReference>
<evidence type="ECO:0000256" key="3">
    <source>
        <dbReference type="ARBA" id="ARBA00022692"/>
    </source>
</evidence>
<keyword evidence="5 7" id="KW-0472">Membrane</keyword>
<dbReference type="PANTHER" id="PTHR14409:SF0">
    <property type="entry name" value="PROTEIN MANBAL"/>
    <property type="match status" value="1"/>
</dbReference>
<evidence type="ECO:0000256" key="4">
    <source>
        <dbReference type="ARBA" id="ARBA00022989"/>
    </source>
</evidence>
<reference evidence="8 9" key="1">
    <citation type="journal article" date="2018" name="Sci. Rep.">
        <title>Comparative analysis of the Pocillopora damicornis genome highlights role of immune system in coral evolution.</title>
        <authorList>
            <person name="Cunning R."/>
            <person name="Bay R.A."/>
            <person name="Gillette P."/>
            <person name="Baker A.C."/>
            <person name="Traylor-Knowles N."/>
        </authorList>
    </citation>
    <scope>NUCLEOTIDE SEQUENCE [LARGE SCALE GENOMIC DNA]</scope>
    <source>
        <strain evidence="8">RSMAS</strain>
        <tissue evidence="8">Whole animal</tissue>
    </source>
</reference>
<keyword evidence="4 7" id="KW-1133">Transmembrane helix</keyword>
<dbReference type="Proteomes" id="UP000275408">
    <property type="component" value="Unassembled WGS sequence"/>
</dbReference>
<evidence type="ECO:0000256" key="7">
    <source>
        <dbReference type="SAM" id="Phobius"/>
    </source>
</evidence>
<name>A0A3M6UK41_POCDA</name>
<evidence type="ECO:0000313" key="8">
    <source>
        <dbReference type="EMBL" id="RMX53894.1"/>
    </source>
</evidence>
<evidence type="ECO:0000256" key="5">
    <source>
        <dbReference type="ARBA" id="ARBA00023136"/>
    </source>
</evidence>
<dbReference type="GO" id="GO:0016020">
    <property type="term" value="C:membrane"/>
    <property type="evidence" value="ECO:0007669"/>
    <property type="project" value="UniProtKB-SubCell"/>
</dbReference>